<keyword evidence="5 7" id="KW-0456">Lyase</keyword>
<keyword evidence="4 7" id="KW-0472">Membrane</keyword>
<keyword evidence="2 7" id="KW-0812">Transmembrane</keyword>
<dbReference type="Pfam" id="PF02618">
    <property type="entry name" value="YceG"/>
    <property type="match status" value="1"/>
</dbReference>
<dbReference type="InterPro" id="IPR003770">
    <property type="entry name" value="MLTG-like"/>
</dbReference>
<dbReference type="GO" id="GO:0071555">
    <property type="term" value="P:cell wall organization"/>
    <property type="evidence" value="ECO:0007669"/>
    <property type="project" value="UniProtKB-KW"/>
</dbReference>
<feature type="site" description="Important for catalytic activity" evidence="7">
    <location>
        <position position="278"/>
    </location>
</feature>
<evidence type="ECO:0000313" key="10">
    <source>
        <dbReference type="Proteomes" id="UP000259221"/>
    </source>
</evidence>
<organism evidence="9 10">
    <name type="scientific">Gardnerella vaginalis</name>
    <dbReference type="NCBI Taxonomy" id="2702"/>
    <lineage>
        <taxon>Bacteria</taxon>
        <taxon>Bacillati</taxon>
        <taxon>Actinomycetota</taxon>
        <taxon>Actinomycetes</taxon>
        <taxon>Bifidobacteriales</taxon>
        <taxon>Bifidobacteriaceae</taxon>
        <taxon>Gardnerella</taxon>
    </lineage>
</organism>
<evidence type="ECO:0000256" key="4">
    <source>
        <dbReference type="ARBA" id="ARBA00023136"/>
    </source>
</evidence>
<dbReference type="OrthoDB" id="9814591at2"/>
<comment type="similarity">
    <text evidence="7">Belongs to the transglycosylase MltG family.</text>
</comment>
<comment type="caution">
    <text evidence="9">The sequence shown here is derived from an EMBL/GenBank/DDBJ whole genome shotgun (WGS) entry which is preliminary data.</text>
</comment>
<comment type="catalytic activity">
    <reaction evidence="7">
        <text>a peptidoglycan chain = a peptidoglycan chain with N-acetyl-1,6-anhydromuramyl-[peptide] at the reducing end + a peptidoglycan chain with N-acetylglucosamine at the non-reducing end.</text>
        <dbReference type="EC" id="4.2.2.29"/>
    </reaction>
</comment>
<sequence>MSESFDDFFEHHAQWTEHDGSTSHTTSQSSADSSNHSSNGVSSRRKAKARLKAKRRKRRSMIVLTILLVFVVCVIGYAGSSMVQSLRSSNDSTAVADWSGPGFGSVEFTVDTGEGAMAVGSKLVKAGIVKSQAAFTSAVAANNKILYPGVYVLKKHMAAIDVVDILSDQTKAGGFLEVRAGDYALDVLQKASELSGISLDNFKTVLSTGASGILPPEAHGNIEGWFEPGVYNVKSMKSAEAILSAMVKKRIAKLDTLGIPQGENREKALIIASIAEAEVNNREYYGKVVRVVLNRLAKDMPLGMDSTVGYGAGVKPIKLTQAMLDDANNPYNTRIHKGLTPTPIGIAGDNALLAANKPKNGPWLYFVTTNLKTGETKFTDNEQEFMKFRDEYKRNNPEGN</sequence>
<feature type="transmembrane region" description="Helical" evidence="7">
    <location>
        <begin position="60"/>
        <end position="79"/>
    </location>
</feature>
<dbReference type="EMBL" id="LRTV01000010">
    <property type="protein sequence ID" value="RFD78390.1"/>
    <property type="molecule type" value="Genomic_DNA"/>
</dbReference>
<dbReference type="GO" id="GO:0008932">
    <property type="term" value="F:lytic endotransglycosylase activity"/>
    <property type="evidence" value="ECO:0007669"/>
    <property type="project" value="UniProtKB-UniRule"/>
</dbReference>
<dbReference type="PANTHER" id="PTHR30518">
    <property type="entry name" value="ENDOLYTIC MUREIN TRANSGLYCOSYLASE"/>
    <property type="match status" value="1"/>
</dbReference>
<evidence type="ECO:0000256" key="5">
    <source>
        <dbReference type="ARBA" id="ARBA00023239"/>
    </source>
</evidence>
<dbReference type="Proteomes" id="UP000259221">
    <property type="component" value="Unassembled WGS sequence"/>
</dbReference>
<dbReference type="AlphaFoldDB" id="A0A3E1IZF1"/>
<dbReference type="HAMAP" id="MF_02065">
    <property type="entry name" value="MltG"/>
    <property type="match status" value="1"/>
</dbReference>
<dbReference type="NCBIfam" id="TIGR00247">
    <property type="entry name" value="endolytic transglycosylase MltG"/>
    <property type="match status" value="1"/>
</dbReference>
<keyword evidence="1 7" id="KW-1003">Cell membrane</keyword>
<evidence type="ECO:0000256" key="2">
    <source>
        <dbReference type="ARBA" id="ARBA00022692"/>
    </source>
</evidence>
<keyword evidence="3 7" id="KW-1133">Transmembrane helix</keyword>
<evidence type="ECO:0000256" key="3">
    <source>
        <dbReference type="ARBA" id="ARBA00022989"/>
    </source>
</evidence>
<comment type="function">
    <text evidence="7">Functions as a peptidoglycan terminase that cleaves nascent peptidoglycan strands endolytically to terminate their elongation.</text>
</comment>
<dbReference type="GO" id="GO:0009252">
    <property type="term" value="P:peptidoglycan biosynthetic process"/>
    <property type="evidence" value="ECO:0007669"/>
    <property type="project" value="UniProtKB-UniRule"/>
</dbReference>
<proteinExistence type="inferred from homology"/>
<accession>A0A3E1IZF1</accession>
<evidence type="ECO:0000313" key="9">
    <source>
        <dbReference type="EMBL" id="RFD78390.1"/>
    </source>
</evidence>
<evidence type="ECO:0000256" key="1">
    <source>
        <dbReference type="ARBA" id="ARBA00022475"/>
    </source>
</evidence>
<feature type="compositionally biased region" description="Low complexity" evidence="8">
    <location>
        <begin position="22"/>
        <end position="42"/>
    </location>
</feature>
<dbReference type="GO" id="GO:0005886">
    <property type="term" value="C:plasma membrane"/>
    <property type="evidence" value="ECO:0007669"/>
    <property type="project" value="UniProtKB-SubCell"/>
</dbReference>
<evidence type="ECO:0000256" key="7">
    <source>
        <dbReference type="HAMAP-Rule" id="MF_02065"/>
    </source>
</evidence>
<feature type="region of interest" description="Disordered" evidence="8">
    <location>
        <begin position="16"/>
        <end position="53"/>
    </location>
</feature>
<comment type="subcellular location">
    <subcellularLocation>
        <location evidence="7">Cell membrane</location>
        <topology evidence="7">Single-pass membrane protein</topology>
    </subcellularLocation>
</comment>
<gene>
    <name evidence="7" type="primary">mltG</name>
    <name evidence="9" type="ORF">AXE77_05240</name>
</gene>
<keyword evidence="6 7" id="KW-0961">Cell wall biogenesis/degradation</keyword>
<name>A0A3E1IZF1_GARVA</name>
<feature type="compositionally biased region" description="Basic residues" evidence="8">
    <location>
        <begin position="43"/>
        <end position="53"/>
    </location>
</feature>
<dbReference type="PANTHER" id="PTHR30518:SF2">
    <property type="entry name" value="ENDOLYTIC MUREIN TRANSGLYCOSYLASE"/>
    <property type="match status" value="1"/>
</dbReference>
<dbReference type="RefSeq" id="WP_116712525.1">
    <property type="nucleotide sequence ID" value="NZ_LRTV01000010.1"/>
</dbReference>
<dbReference type="EC" id="4.2.2.29" evidence="7"/>
<protein>
    <recommendedName>
        <fullName evidence="7">Endolytic murein transglycosylase</fullName>
        <ecNumber evidence="7">4.2.2.29</ecNumber>
    </recommendedName>
    <alternativeName>
        <fullName evidence="7">Peptidoglycan lytic transglycosylase</fullName>
    </alternativeName>
    <alternativeName>
        <fullName evidence="7">Peptidoglycan polymerization terminase</fullName>
    </alternativeName>
</protein>
<dbReference type="Gene3D" id="3.30.1490.480">
    <property type="entry name" value="Endolytic murein transglycosylase"/>
    <property type="match status" value="1"/>
</dbReference>
<evidence type="ECO:0000256" key="6">
    <source>
        <dbReference type="ARBA" id="ARBA00023316"/>
    </source>
</evidence>
<reference evidence="9 10" key="1">
    <citation type="submission" date="2016-02" db="EMBL/GenBank/DDBJ databases">
        <authorList>
            <person name="Alioto T."/>
            <person name="Alioto T."/>
        </authorList>
    </citation>
    <scope>NUCLEOTIDE SEQUENCE [LARGE SCALE GENOMIC DNA]</scope>
    <source>
        <strain evidence="9 10">NR010</strain>
    </source>
</reference>
<dbReference type="Gene3D" id="1.20.1070.10">
    <property type="entry name" value="Rhodopsin 7-helix transmembrane proteins"/>
    <property type="match status" value="1"/>
</dbReference>
<evidence type="ECO:0000256" key="8">
    <source>
        <dbReference type="SAM" id="MobiDB-lite"/>
    </source>
</evidence>